<keyword evidence="2" id="KW-1185">Reference proteome</keyword>
<reference evidence="1 2" key="1">
    <citation type="journal article" date="2011" name="Stand. Genomic Sci.">
        <title>Non-contiguous finished genome sequence and contextual data of the filamentous soil bacterium Ktedonobacter racemifer type strain (SOSP1-21).</title>
        <authorList>
            <person name="Chang Y.J."/>
            <person name="Land M."/>
            <person name="Hauser L."/>
            <person name="Chertkov O."/>
            <person name="Del Rio T.G."/>
            <person name="Nolan M."/>
            <person name="Copeland A."/>
            <person name="Tice H."/>
            <person name="Cheng J.F."/>
            <person name="Lucas S."/>
            <person name="Han C."/>
            <person name="Goodwin L."/>
            <person name="Pitluck S."/>
            <person name="Ivanova N."/>
            <person name="Ovchinikova G."/>
            <person name="Pati A."/>
            <person name="Chen A."/>
            <person name="Palaniappan K."/>
            <person name="Mavromatis K."/>
            <person name="Liolios K."/>
            <person name="Brettin T."/>
            <person name="Fiebig A."/>
            <person name="Rohde M."/>
            <person name="Abt B."/>
            <person name="Goker M."/>
            <person name="Detter J.C."/>
            <person name="Woyke T."/>
            <person name="Bristow J."/>
            <person name="Eisen J.A."/>
            <person name="Markowitz V."/>
            <person name="Hugenholtz P."/>
            <person name="Kyrpides N.C."/>
            <person name="Klenk H.P."/>
            <person name="Lapidus A."/>
        </authorList>
    </citation>
    <scope>NUCLEOTIDE SEQUENCE [LARGE SCALE GENOMIC DNA]</scope>
    <source>
        <strain evidence="2">DSM 44963</strain>
    </source>
</reference>
<protein>
    <submittedName>
        <fullName evidence="1">Uncharacterized protein</fullName>
    </submittedName>
</protein>
<dbReference type="EMBL" id="ADVG01000005">
    <property type="protein sequence ID" value="EFH80525.1"/>
    <property type="molecule type" value="Genomic_DNA"/>
</dbReference>
<comment type="caution">
    <text evidence="1">The sequence shown here is derived from an EMBL/GenBank/DDBJ whole genome shotgun (WGS) entry which is preliminary data.</text>
</comment>
<dbReference type="InParanoid" id="D6U6B4"/>
<dbReference type="Proteomes" id="UP000004508">
    <property type="component" value="Unassembled WGS sequence"/>
</dbReference>
<organism evidence="1 2">
    <name type="scientific">Ktedonobacter racemifer DSM 44963</name>
    <dbReference type="NCBI Taxonomy" id="485913"/>
    <lineage>
        <taxon>Bacteria</taxon>
        <taxon>Bacillati</taxon>
        <taxon>Chloroflexota</taxon>
        <taxon>Ktedonobacteria</taxon>
        <taxon>Ktedonobacterales</taxon>
        <taxon>Ktedonobacteraceae</taxon>
        <taxon>Ktedonobacter</taxon>
    </lineage>
</organism>
<name>D6U6B4_KTERA</name>
<dbReference type="AlphaFoldDB" id="D6U6B4"/>
<evidence type="ECO:0000313" key="2">
    <source>
        <dbReference type="Proteomes" id="UP000004508"/>
    </source>
</evidence>
<evidence type="ECO:0000313" key="1">
    <source>
        <dbReference type="EMBL" id="EFH80525.1"/>
    </source>
</evidence>
<sequence length="54" mass="6074">MKLDVEQSLKQLIAVLLTLRAKYSLLALKPAIVPSRLANPDRGQDFHVNGFVRE</sequence>
<dbReference type="STRING" id="485913.Krac_1136"/>
<gene>
    <name evidence="1" type="ORF">Krac_1136</name>
</gene>
<proteinExistence type="predicted"/>
<accession>D6U6B4</accession>